<dbReference type="GO" id="GO:0046872">
    <property type="term" value="F:metal ion binding"/>
    <property type="evidence" value="ECO:0007669"/>
    <property type="project" value="UniProtKB-KW"/>
</dbReference>
<evidence type="ECO:0000256" key="4">
    <source>
        <dbReference type="ARBA" id="ARBA00022801"/>
    </source>
</evidence>
<keyword evidence="4" id="KW-0378">Hydrolase</keyword>
<sequence length="512" mass="57518">MESDDVCTTDSCDEDRLQKPNIIILLADDMGYGDLSCYGHSSQEWNEIDRMAAEGLRFTQFYSADSMCSPARAGLLTGRLPIRSGIVGGRRVFVDYDKGGLPKEEMTLAEMLKSAGYLTGMTGKWHLGINAVNNSDGTHLPHMHGFDVVGLNLPMSVLWTCDTSGYFQPDGPENSQCFLYRGQKLIQQPIQFQTLTEDMVTDWKSFLDQSQSGKTRQPFFYYFSFPHVHTALWAAKDFKGKSQRGLYGDNLNEMAWAVGQVLDSLKAANIDKETLVLFMSDHGPHKEMCIYGGSTGGLKGGKSNSFEGGFRIPFIAWMPGTVPAGAASPAILSTLDLIPTFHKWILQRNLPENITFDGIDVIDYLLGKRLDPALNISQSRPLFFYCNQHLMAVRYRQYKIHFKTSPYFSDSQVKDDCVEGVPKGDWYVSQLCLLKDLVEQNPPLVYDLHADPREMYSLDVIGNTELHLMVKEVERIVESHKNGIAEVPNQLGKYDPKLIPCCNYPKCECNDK</sequence>
<evidence type="ECO:0000256" key="1">
    <source>
        <dbReference type="ARBA" id="ARBA00001913"/>
    </source>
</evidence>
<keyword evidence="5" id="KW-0106">Calcium</keyword>
<dbReference type="InterPro" id="IPR000917">
    <property type="entry name" value="Sulfatase_N"/>
</dbReference>
<comment type="cofactor">
    <cofactor evidence="1">
        <name>Ca(2+)</name>
        <dbReference type="ChEBI" id="CHEBI:29108"/>
    </cofactor>
</comment>
<evidence type="ECO:0000256" key="2">
    <source>
        <dbReference type="ARBA" id="ARBA00008779"/>
    </source>
</evidence>
<dbReference type="InterPro" id="IPR024607">
    <property type="entry name" value="Sulfatase_CS"/>
</dbReference>
<dbReference type="PANTHER" id="PTHR42693">
    <property type="entry name" value="ARYLSULFATASE FAMILY MEMBER"/>
    <property type="match status" value="1"/>
</dbReference>
<keyword evidence="7" id="KW-1185">Reference proteome</keyword>
<evidence type="ECO:0000259" key="6">
    <source>
        <dbReference type="Pfam" id="PF00884"/>
    </source>
</evidence>
<organism evidence="7 8">
    <name type="scientific">Plectus sambesii</name>
    <dbReference type="NCBI Taxonomy" id="2011161"/>
    <lineage>
        <taxon>Eukaryota</taxon>
        <taxon>Metazoa</taxon>
        <taxon>Ecdysozoa</taxon>
        <taxon>Nematoda</taxon>
        <taxon>Chromadorea</taxon>
        <taxon>Plectida</taxon>
        <taxon>Plectina</taxon>
        <taxon>Plectoidea</taxon>
        <taxon>Plectidae</taxon>
        <taxon>Plectus</taxon>
    </lineage>
</organism>
<dbReference type="WBParaSite" id="PSAMB.scaffold963size37973.g10292.t1">
    <property type="protein sequence ID" value="PSAMB.scaffold963size37973.g10292.t1"/>
    <property type="gene ID" value="PSAMB.scaffold963size37973.g10292"/>
</dbReference>
<evidence type="ECO:0000313" key="8">
    <source>
        <dbReference type="WBParaSite" id="PSAMB.scaffold963size37973.g10292.t1"/>
    </source>
</evidence>
<reference evidence="8" key="1">
    <citation type="submission" date="2022-11" db="UniProtKB">
        <authorList>
            <consortium name="WormBaseParasite"/>
        </authorList>
    </citation>
    <scope>IDENTIFICATION</scope>
</reference>
<dbReference type="Pfam" id="PF14707">
    <property type="entry name" value="Sulfatase_C"/>
    <property type="match status" value="1"/>
</dbReference>
<accession>A0A914XU05</accession>
<dbReference type="InterPro" id="IPR017850">
    <property type="entry name" value="Alkaline_phosphatase_core_sf"/>
</dbReference>
<dbReference type="PROSITE" id="PS00523">
    <property type="entry name" value="SULFATASE_1"/>
    <property type="match status" value="1"/>
</dbReference>
<dbReference type="GO" id="GO:0004065">
    <property type="term" value="F:arylsulfatase activity"/>
    <property type="evidence" value="ECO:0007669"/>
    <property type="project" value="TreeGrafter"/>
</dbReference>
<evidence type="ECO:0000313" key="7">
    <source>
        <dbReference type="Proteomes" id="UP000887566"/>
    </source>
</evidence>
<dbReference type="Proteomes" id="UP000887566">
    <property type="component" value="Unplaced"/>
</dbReference>
<dbReference type="Pfam" id="PF00884">
    <property type="entry name" value="Sulfatase"/>
    <property type="match status" value="1"/>
</dbReference>
<dbReference type="PANTHER" id="PTHR42693:SF15">
    <property type="entry name" value="ARYLSULFATASE"/>
    <property type="match status" value="1"/>
</dbReference>
<feature type="domain" description="Sulfatase N-terminal" evidence="6">
    <location>
        <begin position="20"/>
        <end position="344"/>
    </location>
</feature>
<dbReference type="AlphaFoldDB" id="A0A914XU05"/>
<evidence type="ECO:0000256" key="5">
    <source>
        <dbReference type="ARBA" id="ARBA00022837"/>
    </source>
</evidence>
<keyword evidence="3" id="KW-0479">Metal-binding</keyword>
<dbReference type="SUPFAM" id="SSF53649">
    <property type="entry name" value="Alkaline phosphatase-like"/>
    <property type="match status" value="1"/>
</dbReference>
<name>A0A914XU05_9BILA</name>
<comment type="similarity">
    <text evidence="2">Belongs to the sulfatase family.</text>
</comment>
<dbReference type="Gene3D" id="3.40.720.10">
    <property type="entry name" value="Alkaline Phosphatase, subunit A"/>
    <property type="match status" value="1"/>
</dbReference>
<evidence type="ECO:0000256" key="3">
    <source>
        <dbReference type="ARBA" id="ARBA00022723"/>
    </source>
</evidence>
<dbReference type="Gene3D" id="3.30.1120.10">
    <property type="match status" value="1"/>
</dbReference>
<dbReference type="InterPro" id="IPR050738">
    <property type="entry name" value="Sulfatase"/>
</dbReference>
<proteinExistence type="inferred from homology"/>
<protein>
    <submittedName>
        <fullName evidence="8">Sulfatase N-terminal domain-containing protein</fullName>
    </submittedName>
</protein>